<feature type="region of interest" description="Disordered" evidence="1">
    <location>
        <begin position="392"/>
        <end position="423"/>
    </location>
</feature>
<organism evidence="3 4">
    <name type="scientific">Pseudomonas fluorescens</name>
    <dbReference type="NCBI Taxonomy" id="294"/>
    <lineage>
        <taxon>Bacteria</taxon>
        <taxon>Pseudomonadati</taxon>
        <taxon>Pseudomonadota</taxon>
        <taxon>Gammaproteobacteria</taxon>
        <taxon>Pseudomonadales</taxon>
        <taxon>Pseudomonadaceae</taxon>
        <taxon>Pseudomonas</taxon>
    </lineage>
</organism>
<comment type="caution">
    <text evidence="3">The sequence shown here is derived from an EMBL/GenBank/DDBJ whole genome shotgun (WGS) entry which is preliminary data.</text>
</comment>
<feature type="domain" description="Hypersensitivity response secretion-like HrpJ" evidence="2">
    <location>
        <begin position="45"/>
        <end position="232"/>
    </location>
</feature>
<protein>
    <recommendedName>
        <fullName evidence="2">Hypersensitivity response secretion-like HrpJ domain-containing protein</fullName>
    </recommendedName>
</protein>
<dbReference type="RefSeq" id="WP_078742208.1">
    <property type="nucleotide sequence ID" value="NZ_MSDF01000046.1"/>
</dbReference>
<dbReference type="Proteomes" id="UP000190965">
    <property type="component" value="Unassembled WGS sequence"/>
</dbReference>
<evidence type="ECO:0000256" key="1">
    <source>
        <dbReference type="SAM" id="MobiDB-lite"/>
    </source>
</evidence>
<dbReference type="InterPro" id="IPR010812">
    <property type="entry name" value="HrpJ-like"/>
</dbReference>
<dbReference type="EMBL" id="MSDF01000046">
    <property type="protein sequence ID" value="OPA87514.1"/>
    <property type="molecule type" value="Genomic_DNA"/>
</dbReference>
<evidence type="ECO:0000313" key="3">
    <source>
        <dbReference type="EMBL" id="OPA87514.1"/>
    </source>
</evidence>
<evidence type="ECO:0000259" key="2">
    <source>
        <dbReference type="Pfam" id="PF07201"/>
    </source>
</evidence>
<dbReference type="GO" id="GO:0046903">
    <property type="term" value="P:secretion"/>
    <property type="evidence" value="ECO:0007669"/>
    <property type="project" value="InterPro"/>
</dbReference>
<dbReference type="OrthoDB" id="5863785at2"/>
<dbReference type="GO" id="GO:0019867">
    <property type="term" value="C:outer membrane"/>
    <property type="evidence" value="ECO:0007669"/>
    <property type="project" value="InterPro"/>
</dbReference>
<dbReference type="SUPFAM" id="SSF140591">
    <property type="entry name" value="Type III secretion system domain"/>
    <property type="match status" value="1"/>
</dbReference>
<proteinExistence type="predicted"/>
<dbReference type="AlphaFoldDB" id="A0A1T2Y5T1"/>
<sequence>MKIDMPPLTPMHHLMPTQKPQAVAETGAHPAAQQVGTSSRDAARFGAAMAEASKSLNAREVLVGEVTQFAKSMKAQELYGLLMGPQNAGMNAAVMRMRKQLRLQDGVATLESAGAETEERGMETVMQVAGGDPAVAHVLLHTALHDISKHKKTADVGDPETSEEATEKARLEGYLRILEVRHGKQAFAGINTAKVFSRVTKDPKGRKTLRDHYYATVIGDQTLVRMITALLEHADPQGNLDRESFLGALNYLKSAIADDLAALRPSIKSSHLKTLMKGLATAAKLGALFEHCATLLQRLRKLNPALSVTAPALLRDLLGIGEQRAHAVAALVTRMGGNSLKHQLVFLNGLSPLMKELESWWKVDKNSKNPFASLLLLRNQLTIQEKNLVSSAPPPAIGGPAKTPSLQAALPGPGTERAIGVGS</sequence>
<accession>A0A1T2Y5T1</accession>
<evidence type="ECO:0000313" key="4">
    <source>
        <dbReference type="Proteomes" id="UP000190965"/>
    </source>
</evidence>
<gene>
    <name evidence="3" type="ORF">BFW87_24055</name>
</gene>
<name>A0A1T2Y5T1_PSEFL</name>
<reference evidence="3 4" key="1">
    <citation type="submission" date="2016-12" db="EMBL/GenBank/DDBJ databases">
        <title>Draft genome sequences of seven strains of Pseudomonas fluorescens that produce 4-formylaminooxyvinylglycine.</title>
        <authorList>
            <person name="Okrent R.A."/>
            <person name="Manning V.A."/>
            <person name="Trippe K.M."/>
        </authorList>
    </citation>
    <scope>NUCLEOTIDE SEQUENCE [LARGE SCALE GENOMIC DNA]</scope>
    <source>
        <strain evidence="3 4">P5A</strain>
    </source>
</reference>
<dbReference type="Pfam" id="PF07201">
    <property type="entry name" value="HrpJ"/>
    <property type="match status" value="1"/>
</dbReference>
<dbReference type="Gene3D" id="1.10.150.630">
    <property type="match status" value="1"/>
</dbReference>